<protein>
    <submittedName>
        <fullName evidence="2">Unnamed protein product</fullName>
    </submittedName>
</protein>
<proteinExistence type="predicted"/>
<name>A0A9W6XA80_9STRA</name>
<sequence length="177" mass="19439">MRQEPDENEATGTCASERNSASDPHFLPVNAAKLTQSLIGLSDEQRQVLEKELNRTDEDPLLVLRFNPNWQGQVAVGTVCDAIATFGMRGGARRDSGEGCHRWIFHFDHYQDIGPCKTAIKLAHREAFASSPDAVADAVAAGAVRANLRTEPLAYAVVINKIAIRQDDAGILEFFYL</sequence>
<dbReference type="AlphaFoldDB" id="A0A9W6XA80"/>
<keyword evidence="3" id="KW-1185">Reference proteome</keyword>
<dbReference type="EMBL" id="BSXW01001208">
    <property type="protein sequence ID" value="GMF34697.1"/>
    <property type="molecule type" value="Genomic_DNA"/>
</dbReference>
<organism evidence="2 3">
    <name type="scientific">Phytophthora lilii</name>
    <dbReference type="NCBI Taxonomy" id="2077276"/>
    <lineage>
        <taxon>Eukaryota</taxon>
        <taxon>Sar</taxon>
        <taxon>Stramenopiles</taxon>
        <taxon>Oomycota</taxon>
        <taxon>Peronosporomycetes</taxon>
        <taxon>Peronosporales</taxon>
        <taxon>Peronosporaceae</taxon>
        <taxon>Phytophthora</taxon>
    </lineage>
</organism>
<dbReference type="Proteomes" id="UP001165083">
    <property type="component" value="Unassembled WGS sequence"/>
</dbReference>
<comment type="caution">
    <text evidence="2">The sequence shown here is derived from an EMBL/GenBank/DDBJ whole genome shotgun (WGS) entry which is preliminary data.</text>
</comment>
<feature type="region of interest" description="Disordered" evidence="1">
    <location>
        <begin position="1"/>
        <end position="25"/>
    </location>
</feature>
<evidence type="ECO:0000313" key="3">
    <source>
        <dbReference type="Proteomes" id="UP001165083"/>
    </source>
</evidence>
<dbReference type="OrthoDB" id="73990at2759"/>
<accession>A0A9W6XA80</accession>
<reference evidence="2" key="1">
    <citation type="submission" date="2023-04" db="EMBL/GenBank/DDBJ databases">
        <title>Phytophthora lilii NBRC 32176.</title>
        <authorList>
            <person name="Ichikawa N."/>
            <person name="Sato H."/>
            <person name="Tonouchi N."/>
        </authorList>
    </citation>
    <scope>NUCLEOTIDE SEQUENCE</scope>
    <source>
        <strain evidence="2">NBRC 32176</strain>
    </source>
</reference>
<gene>
    <name evidence="2" type="ORF">Plil01_001478000</name>
</gene>
<feature type="compositionally biased region" description="Polar residues" evidence="1">
    <location>
        <begin position="10"/>
        <end position="22"/>
    </location>
</feature>
<evidence type="ECO:0000313" key="2">
    <source>
        <dbReference type="EMBL" id="GMF34697.1"/>
    </source>
</evidence>
<evidence type="ECO:0000256" key="1">
    <source>
        <dbReference type="SAM" id="MobiDB-lite"/>
    </source>
</evidence>